<dbReference type="GO" id="GO:0036440">
    <property type="term" value="F:citrate synthase activity"/>
    <property type="evidence" value="ECO:0007669"/>
    <property type="project" value="UniProtKB-EC"/>
</dbReference>
<dbReference type="Gene3D" id="1.10.580.10">
    <property type="entry name" value="Citrate Synthase, domain 1"/>
    <property type="match status" value="1"/>
</dbReference>
<organism evidence="5 6">
    <name type="scientific">Pigmentiphaga humi</name>
    <dbReference type="NCBI Taxonomy" id="2478468"/>
    <lineage>
        <taxon>Bacteria</taxon>
        <taxon>Pseudomonadati</taxon>
        <taxon>Pseudomonadota</taxon>
        <taxon>Betaproteobacteria</taxon>
        <taxon>Burkholderiales</taxon>
        <taxon>Alcaligenaceae</taxon>
        <taxon>Pigmentiphaga</taxon>
    </lineage>
</organism>
<keyword evidence="5" id="KW-0012">Acyltransferase</keyword>
<dbReference type="InterPro" id="IPR016142">
    <property type="entry name" value="Citrate_synth-like_lrg_a-sub"/>
</dbReference>
<accession>A0A3P4AVH7</accession>
<reference evidence="5 6" key="1">
    <citation type="submission" date="2018-10" db="EMBL/GenBank/DDBJ databases">
        <authorList>
            <person name="Criscuolo A."/>
        </authorList>
    </citation>
    <scope>NUCLEOTIDE SEQUENCE [LARGE SCALE GENOMIC DNA]</scope>
    <source>
        <strain evidence="5">DnA1</strain>
    </source>
</reference>
<dbReference type="SUPFAM" id="SSF48256">
    <property type="entry name" value="Citrate synthase"/>
    <property type="match status" value="1"/>
</dbReference>
<comment type="pathway">
    <text evidence="1">Carbohydrate metabolism; tricarboxylic acid cycle; isocitrate from oxaloacetate: step 1/2.</text>
</comment>
<dbReference type="PANTHER" id="PTHR11739:SF4">
    <property type="entry name" value="CITRATE SYNTHASE, PEROXISOMAL"/>
    <property type="match status" value="1"/>
</dbReference>
<keyword evidence="6" id="KW-1185">Reference proteome</keyword>
<evidence type="ECO:0000256" key="4">
    <source>
        <dbReference type="ARBA" id="ARBA00022679"/>
    </source>
</evidence>
<evidence type="ECO:0000256" key="2">
    <source>
        <dbReference type="ARBA" id="ARBA00010566"/>
    </source>
</evidence>
<sequence>MADQAAEGPYTHTGYSDATSVRVRGKDLVNELVGHCSFTEMLYFLTCGRMPQAGQVRVLDACLVTLMEHGLTPSAVIARLMADSVPEEPQVAVASGLLAIGSVFAGTTENCARLLLEIEAAAPAEGLEQAMETRVGQLRSQRLPVPGFGHATHKPDDPRTPRLLQVAREAGLAGRYVALLEQLSAVVDRVYGRHLTINATGAMGALFLEIGIPIEAMRCYSVVSRAGGLVGHLLEERAVPSARKIWQMSKQVAPYREPPESA</sequence>
<dbReference type="InterPro" id="IPR002020">
    <property type="entry name" value="Citrate_synthase"/>
</dbReference>
<dbReference type="GO" id="GO:0005975">
    <property type="term" value="P:carbohydrate metabolic process"/>
    <property type="evidence" value="ECO:0007669"/>
    <property type="project" value="TreeGrafter"/>
</dbReference>
<dbReference type="InterPro" id="IPR036969">
    <property type="entry name" value="Citrate_synthase_sf"/>
</dbReference>
<evidence type="ECO:0000256" key="3">
    <source>
        <dbReference type="ARBA" id="ARBA00012972"/>
    </source>
</evidence>
<keyword evidence="4 5" id="KW-0808">Transferase</keyword>
<dbReference type="Gene3D" id="1.10.230.10">
    <property type="entry name" value="Cytochrome P450-Terp, domain 2"/>
    <property type="match status" value="1"/>
</dbReference>
<dbReference type="Pfam" id="PF00285">
    <property type="entry name" value="Citrate_synt"/>
    <property type="match status" value="1"/>
</dbReference>
<protein>
    <recommendedName>
        <fullName evidence="3">citrate synthase (unknown stereospecificity)</fullName>
        <ecNumber evidence="3">2.3.3.16</ecNumber>
    </recommendedName>
</protein>
<name>A0A3P4AVH7_9BURK</name>
<proteinExistence type="inferred from homology"/>
<dbReference type="InterPro" id="IPR016143">
    <property type="entry name" value="Citrate_synth-like_sm_a-sub"/>
</dbReference>
<evidence type="ECO:0000313" key="5">
    <source>
        <dbReference type="EMBL" id="VCU68029.1"/>
    </source>
</evidence>
<dbReference type="CDD" id="cd06100">
    <property type="entry name" value="CCL_ACL-C"/>
    <property type="match status" value="1"/>
</dbReference>
<dbReference type="UniPathway" id="UPA00223">
    <property type="reaction ID" value="UER00717"/>
</dbReference>
<dbReference type="Proteomes" id="UP000277294">
    <property type="component" value="Unassembled WGS sequence"/>
</dbReference>
<dbReference type="NCBIfam" id="NF004868">
    <property type="entry name" value="PRK06224.1-5"/>
    <property type="match status" value="1"/>
</dbReference>
<dbReference type="EC" id="2.3.3.16" evidence="3"/>
<dbReference type="AlphaFoldDB" id="A0A3P4AVH7"/>
<dbReference type="GO" id="GO:0006099">
    <property type="term" value="P:tricarboxylic acid cycle"/>
    <property type="evidence" value="ECO:0007669"/>
    <property type="project" value="UniProtKB-UniPathway"/>
</dbReference>
<dbReference type="GO" id="GO:0005829">
    <property type="term" value="C:cytosol"/>
    <property type="evidence" value="ECO:0007669"/>
    <property type="project" value="TreeGrafter"/>
</dbReference>
<dbReference type="OrthoDB" id="3284791at2"/>
<dbReference type="EMBL" id="UWPJ01000005">
    <property type="protein sequence ID" value="VCU68029.1"/>
    <property type="molecule type" value="Genomic_DNA"/>
</dbReference>
<evidence type="ECO:0000256" key="1">
    <source>
        <dbReference type="ARBA" id="ARBA00004751"/>
    </source>
</evidence>
<evidence type="ECO:0000313" key="6">
    <source>
        <dbReference type="Proteomes" id="UP000277294"/>
    </source>
</evidence>
<gene>
    <name evidence="5" type="primary">mmgD</name>
    <name evidence="5" type="ORF">PIGHUM_00076</name>
</gene>
<dbReference type="RefSeq" id="WP_124077267.1">
    <property type="nucleotide sequence ID" value="NZ_UWPJ01000005.1"/>
</dbReference>
<comment type="similarity">
    <text evidence="2">Belongs to the citrate synthase family.</text>
</comment>
<dbReference type="PANTHER" id="PTHR11739">
    <property type="entry name" value="CITRATE SYNTHASE"/>
    <property type="match status" value="1"/>
</dbReference>